<evidence type="ECO:0000313" key="4">
    <source>
        <dbReference type="Proteomes" id="UP000664466"/>
    </source>
</evidence>
<protein>
    <submittedName>
        <fullName evidence="3">Uncharacterized protein</fullName>
    </submittedName>
</protein>
<sequence length="178" mass="20265">MNRSIFYIFVAFLPLFFSQSTSAGLAENGPQIDFEFEMKLSQRQGDGQSILFSLLNSGNIDLLINREAFGVEGIVLFKKTKCELINEQRKKVNTTNNMIKLHITAHLKENYFIRLLPGEFFGFETSIGLLAMKHNLHEGKYTFQCKVDGDQISNEEGLPIEASTKQVEFYLPKDQSVD</sequence>
<dbReference type="RefSeq" id="WP_207250408.1">
    <property type="nucleotide sequence ID" value="NZ_JAFMPM010000006.1"/>
</dbReference>
<keyword evidence="4" id="KW-1185">Reference proteome</keyword>
<gene>
    <name evidence="3" type="ORF">J1836_005580</name>
    <name evidence="2" type="ORF">J1836_07245</name>
</gene>
<accession>A0A8B0SL52</accession>
<feature type="chain" id="PRO_5032775003" evidence="1">
    <location>
        <begin position="24"/>
        <end position="178"/>
    </location>
</feature>
<proteinExistence type="predicted"/>
<name>A0A8B0SL52_9GAMM</name>
<dbReference type="Proteomes" id="UP000664466">
    <property type="component" value="Unassembled WGS sequence"/>
</dbReference>
<feature type="signal peptide" evidence="1">
    <location>
        <begin position="1"/>
        <end position="23"/>
    </location>
</feature>
<reference evidence="2 4" key="1">
    <citation type="submission" date="2021-03" db="EMBL/GenBank/DDBJ databases">
        <title>Draft genome and methylome analysis of Thiotrix fructosivoruns ATCC 49748.</title>
        <authorList>
            <person name="Fomenkov A."/>
            <person name="Grabovich M.Y."/>
            <person name="Roberts R.J."/>
        </authorList>
    </citation>
    <scope>NUCLEOTIDE SEQUENCE [LARGE SCALE GENOMIC DNA]</scope>
    <source>
        <strain evidence="2 4">ATCC 49748</strain>
    </source>
</reference>
<dbReference type="EMBL" id="JAFMPM010000006">
    <property type="protein sequence ID" value="MBO0612723.1"/>
    <property type="molecule type" value="Genomic_DNA"/>
</dbReference>
<organism evidence="3">
    <name type="scientific">Thiothrix fructosivorans</name>
    <dbReference type="NCBI Taxonomy" id="111770"/>
    <lineage>
        <taxon>Bacteria</taxon>
        <taxon>Pseudomonadati</taxon>
        <taxon>Pseudomonadota</taxon>
        <taxon>Gammaproteobacteria</taxon>
        <taxon>Thiotrichales</taxon>
        <taxon>Thiotrichaceae</taxon>
        <taxon>Thiothrix</taxon>
    </lineage>
</organism>
<keyword evidence="1" id="KW-0732">Signal</keyword>
<dbReference type="AlphaFoldDB" id="A0A8B0SL52"/>
<evidence type="ECO:0000313" key="3">
    <source>
        <dbReference type="EMBL" id="QTX11811.1"/>
    </source>
</evidence>
<evidence type="ECO:0000313" key="2">
    <source>
        <dbReference type="EMBL" id="MBO0612723.1"/>
    </source>
</evidence>
<dbReference type="EMBL" id="CP072748">
    <property type="protein sequence ID" value="QTX11811.1"/>
    <property type="molecule type" value="Genomic_DNA"/>
</dbReference>
<reference evidence="3" key="2">
    <citation type="submission" date="2021-04" db="EMBL/GenBank/DDBJ databases">
        <title>Complete Genome and methylome analysis of Thiothrix fructosivorans ATCC 49748.</title>
        <authorList>
            <person name="Fomenkov A."/>
            <person name="Sun L."/>
            <person name="Vincze T."/>
            <person name="Grabovich M.Y."/>
            <person name="Roberts R.J."/>
        </authorList>
    </citation>
    <scope>NUCLEOTIDE SEQUENCE</scope>
    <source>
        <strain evidence="3">ATCC 49748</strain>
    </source>
</reference>
<evidence type="ECO:0000256" key="1">
    <source>
        <dbReference type="SAM" id="SignalP"/>
    </source>
</evidence>